<keyword evidence="3" id="KW-1185">Reference proteome</keyword>
<protein>
    <submittedName>
        <fullName evidence="4">Protein-tyrosine-phosphatase PTP1 isoform X1</fullName>
    </submittedName>
</protein>
<accession>A0A6P6B8Z7</accession>
<dbReference type="KEGG" id="dzi:111315763"/>
<sequence length="443" mass="50290">MYPDYSNHHVIQIPSMIIFPLTHSLLSATTGNLISSCVSSKRKRAMDAAANPGSFSSASNPHRPNPLVFSADYPPRISLTPDQFNHCSQALKYFSEKLQMPHEINREFSHLQANRIRPSEMTRSCTVGLNSVNLDKNRYSDVVPFDNNRVVLNSCKDYRPAAKGYINASFITTSSSEDISQFIATQGPLQHTYEDFWEMVIQCHCPVIVMLTRLVDNYKIVKCGDYFQAEDGPRQFGNICIGTKWIQATKTSLLLRNLDVNYKEVKYIYRGVWLAQVECAIVKKILAWKILHPPLPCRVKKKNKKMYSMVKSEDPPVSVLHIQYPEWPDHGVPTNTLAVREILKRVLQVPANLGPIVVHCSAGIGRTGTFCAIHNTIQRILIGDMSALDLATTVSTFRSQRIGMVQTMDQYFFCHKAIVDELKDLISEFRGEFSSKWYAHQVR</sequence>
<evidence type="ECO:0000313" key="3">
    <source>
        <dbReference type="Proteomes" id="UP000515121"/>
    </source>
</evidence>
<dbReference type="Proteomes" id="UP000515121">
    <property type="component" value="Unplaced"/>
</dbReference>
<evidence type="ECO:0000313" key="4">
    <source>
        <dbReference type="RefSeq" id="XP_022773495.1"/>
    </source>
</evidence>
<proteinExistence type="predicted"/>
<dbReference type="RefSeq" id="XP_022773495.1">
    <property type="nucleotide sequence ID" value="XM_022917760.1"/>
</dbReference>
<dbReference type="CDD" id="cd17658">
    <property type="entry name" value="PTPc_plant_PTP1"/>
    <property type="match status" value="1"/>
</dbReference>
<dbReference type="InterPro" id="IPR003595">
    <property type="entry name" value="Tyr_Pase_cat"/>
</dbReference>
<dbReference type="InterPro" id="IPR000387">
    <property type="entry name" value="Tyr_Pase_dom"/>
</dbReference>
<dbReference type="SMART" id="SM00194">
    <property type="entry name" value="PTPc"/>
    <property type="match status" value="1"/>
</dbReference>
<dbReference type="PANTHER" id="PTHR19134:SF449">
    <property type="entry name" value="TYROSINE-PROTEIN PHOSPHATASE 1"/>
    <property type="match status" value="1"/>
</dbReference>
<dbReference type="Gene3D" id="3.90.190.10">
    <property type="entry name" value="Protein tyrosine phosphatase superfamily"/>
    <property type="match status" value="1"/>
</dbReference>
<dbReference type="PROSITE" id="PS50055">
    <property type="entry name" value="TYR_PHOSPHATASE_PTP"/>
    <property type="match status" value="1"/>
</dbReference>
<dbReference type="AlphaFoldDB" id="A0A6P6B8Z7"/>
<evidence type="ECO:0000259" key="1">
    <source>
        <dbReference type="PROSITE" id="PS50055"/>
    </source>
</evidence>
<feature type="domain" description="Tyrosine specific protein phosphatases" evidence="2">
    <location>
        <begin position="340"/>
        <end position="412"/>
    </location>
</feature>
<dbReference type="PANTHER" id="PTHR19134">
    <property type="entry name" value="RECEPTOR-TYPE TYROSINE-PROTEIN PHOSPHATASE"/>
    <property type="match status" value="1"/>
</dbReference>
<dbReference type="InterPro" id="IPR016130">
    <property type="entry name" value="Tyr_Pase_AS"/>
</dbReference>
<dbReference type="GO" id="GO:0004725">
    <property type="term" value="F:protein tyrosine phosphatase activity"/>
    <property type="evidence" value="ECO:0007669"/>
    <property type="project" value="InterPro"/>
</dbReference>
<feature type="domain" description="Tyrosine-protein phosphatase" evidence="1">
    <location>
        <begin position="104"/>
        <end position="421"/>
    </location>
</feature>
<dbReference type="SUPFAM" id="SSF52799">
    <property type="entry name" value="(Phosphotyrosine protein) phosphatases II"/>
    <property type="match status" value="1"/>
</dbReference>
<dbReference type="OrthoDB" id="10253954at2759"/>
<dbReference type="Pfam" id="PF00102">
    <property type="entry name" value="Y_phosphatase"/>
    <property type="match status" value="2"/>
</dbReference>
<dbReference type="InterPro" id="IPR029021">
    <property type="entry name" value="Prot-tyrosine_phosphatase-like"/>
</dbReference>
<dbReference type="PROSITE" id="PS50056">
    <property type="entry name" value="TYR_PHOSPHATASE_2"/>
    <property type="match status" value="1"/>
</dbReference>
<dbReference type="InterPro" id="IPR050348">
    <property type="entry name" value="Protein-Tyr_Phosphatase"/>
</dbReference>
<dbReference type="SMART" id="SM00404">
    <property type="entry name" value="PTPc_motif"/>
    <property type="match status" value="1"/>
</dbReference>
<dbReference type="PROSITE" id="PS00383">
    <property type="entry name" value="TYR_PHOSPHATASE_1"/>
    <property type="match status" value="1"/>
</dbReference>
<gene>
    <name evidence="4" type="primary">LOC111315763</name>
</gene>
<reference evidence="4" key="1">
    <citation type="submission" date="2025-08" db="UniProtKB">
        <authorList>
            <consortium name="RefSeq"/>
        </authorList>
    </citation>
    <scope>IDENTIFICATION</scope>
    <source>
        <tissue evidence="4">Fruit stalk</tissue>
    </source>
</reference>
<organism evidence="3 4">
    <name type="scientific">Durio zibethinus</name>
    <name type="common">Durian</name>
    <dbReference type="NCBI Taxonomy" id="66656"/>
    <lineage>
        <taxon>Eukaryota</taxon>
        <taxon>Viridiplantae</taxon>
        <taxon>Streptophyta</taxon>
        <taxon>Embryophyta</taxon>
        <taxon>Tracheophyta</taxon>
        <taxon>Spermatophyta</taxon>
        <taxon>Magnoliopsida</taxon>
        <taxon>eudicotyledons</taxon>
        <taxon>Gunneridae</taxon>
        <taxon>Pentapetalae</taxon>
        <taxon>rosids</taxon>
        <taxon>malvids</taxon>
        <taxon>Malvales</taxon>
        <taxon>Malvaceae</taxon>
        <taxon>Helicteroideae</taxon>
        <taxon>Durio</taxon>
    </lineage>
</organism>
<name>A0A6P6B8Z7_DURZI</name>
<dbReference type="PRINTS" id="PR00700">
    <property type="entry name" value="PRTYPHPHTASE"/>
</dbReference>
<dbReference type="InterPro" id="IPR000242">
    <property type="entry name" value="PTP_cat"/>
</dbReference>
<dbReference type="GeneID" id="111315763"/>
<evidence type="ECO:0000259" key="2">
    <source>
        <dbReference type="PROSITE" id="PS50056"/>
    </source>
</evidence>